<reference evidence="1 2" key="1">
    <citation type="submission" date="2019-01" db="EMBL/GenBank/DDBJ databases">
        <title>Sphingorhabdus lacus sp.nov., isolated from an oligotrophic freshwater lake.</title>
        <authorList>
            <person name="Park M."/>
        </authorList>
    </citation>
    <scope>NUCLEOTIDE SEQUENCE [LARGE SCALE GENOMIC DNA]</scope>
    <source>
        <strain evidence="1 2">IMCC26285</strain>
    </source>
</reference>
<name>A0A6I4M652_9SPHN</name>
<dbReference type="OrthoDB" id="7432757at2"/>
<protein>
    <recommendedName>
        <fullName evidence="3">Thermostable hemolysin</fullName>
    </recommendedName>
</protein>
<sequence>MDRTSVEELIAWRYAEEYQATLRFEYPGFQAQKCCGATKAALGYRRADAGGLFLEAYLDVPVESVLQDMLGRSFARRDIVEIGNLASCNALAMIALWARTANDLGSDAEIAVAVLTAPLRAMFSRLGIPLTEIAPADPARLCGNKSDWGEYYKNEPVICAGLIAEGQQRLTRFAARIERRAA</sequence>
<evidence type="ECO:0000313" key="1">
    <source>
        <dbReference type="EMBL" id="MVZ97605.1"/>
    </source>
</evidence>
<gene>
    <name evidence="1" type="ORF">EUU23_07785</name>
</gene>
<keyword evidence="2" id="KW-1185">Reference proteome</keyword>
<proteinExistence type="predicted"/>
<dbReference type="Pfam" id="PF12261">
    <property type="entry name" value="T_hemolysin"/>
    <property type="match status" value="1"/>
</dbReference>
<dbReference type="RefSeq" id="WP_160353612.1">
    <property type="nucleotide sequence ID" value="NZ_SDWJ01000002.1"/>
</dbReference>
<evidence type="ECO:0008006" key="3">
    <source>
        <dbReference type="Google" id="ProtNLM"/>
    </source>
</evidence>
<dbReference type="Proteomes" id="UP000471147">
    <property type="component" value="Unassembled WGS sequence"/>
</dbReference>
<organism evidence="1 2">
    <name type="scientific">Sphingorhabdus profundilacus</name>
    <dbReference type="NCBI Taxonomy" id="2509718"/>
    <lineage>
        <taxon>Bacteria</taxon>
        <taxon>Pseudomonadati</taxon>
        <taxon>Pseudomonadota</taxon>
        <taxon>Alphaproteobacteria</taxon>
        <taxon>Sphingomonadales</taxon>
        <taxon>Sphingomonadaceae</taxon>
        <taxon>Sphingorhabdus</taxon>
    </lineage>
</organism>
<dbReference type="EMBL" id="SDWJ01000002">
    <property type="protein sequence ID" value="MVZ97605.1"/>
    <property type="molecule type" value="Genomic_DNA"/>
</dbReference>
<accession>A0A6I4M652</accession>
<dbReference type="InterPro" id="IPR022050">
    <property type="entry name" value="T_hemolysin"/>
</dbReference>
<evidence type="ECO:0000313" key="2">
    <source>
        <dbReference type="Proteomes" id="UP000471147"/>
    </source>
</evidence>
<comment type="caution">
    <text evidence="1">The sequence shown here is derived from an EMBL/GenBank/DDBJ whole genome shotgun (WGS) entry which is preliminary data.</text>
</comment>
<dbReference type="AlphaFoldDB" id="A0A6I4M652"/>